<dbReference type="InterPro" id="IPR018247">
    <property type="entry name" value="EF_Hand_1_Ca_BS"/>
</dbReference>
<dbReference type="InterPro" id="IPR002048">
    <property type="entry name" value="EF_hand_dom"/>
</dbReference>
<dbReference type="FunFam" id="1.10.238.10:FF:000508">
    <property type="entry name" value="Probable calcium-binding protein CML35"/>
    <property type="match status" value="1"/>
</dbReference>
<evidence type="ECO:0000256" key="3">
    <source>
        <dbReference type="ARBA" id="ARBA00022737"/>
    </source>
</evidence>
<dbReference type="InterPro" id="IPR039647">
    <property type="entry name" value="EF_hand_pair_protein_CML-like"/>
</dbReference>
<reference evidence="7 8" key="1">
    <citation type="journal article" date="2023" name="BMC Biotechnol.">
        <title>Vitis rotundifolia cv Carlos genome sequencing.</title>
        <authorList>
            <person name="Huff M."/>
            <person name="Hulse-Kemp A."/>
            <person name="Scheffler B."/>
            <person name="Youngblood R."/>
            <person name="Simpson S."/>
            <person name="Babiker E."/>
            <person name="Staton M."/>
        </authorList>
    </citation>
    <scope>NUCLEOTIDE SEQUENCE [LARGE SCALE GENOMIC DNA]</scope>
    <source>
        <tissue evidence="7">Leaf</tissue>
    </source>
</reference>
<dbReference type="Pfam" id="PF13499">
    <property type="entry name" value="EF-hand_7"/>
    <property type="match status" value="2"/>
</dbReference>
<organism evidence="7 8">
    <name type="scientific">Vitis rotundifolia</name>
    <name type="common">Muscadine grape</name>
    <dbReference type="NCBI Taxonomy" id="103349"/>
    <lineage>
        <taxon>Eukaryota</taxon>
        <taxon>Viridiplantae</taxon>
        <taxon>Streptophyta</taxon>
        <taxon>Embryophyta</taxon>
        <taxon>Tracheophyta</taxon>
        <taxon>Spermatophyta</taxon>
        <taxon>Magnoliopsida</taxon>
        <taxon>eudicotyledons</taxon>
        <taxon>Gunneridae</taxon>
        <taxon>Pentapetalae</taxon>
        <taxon>rosids</taxon>
        <taxon>Vitales</taxon>
        <taxon>Vitaceae</taxon>
        <taxon>Viteae</taxon>
        <taxon>Vitis</taxon>
    </lineage>
</organism>
<evidence type="ECO:0000259" key="6">
    <source>
        <dbReference type="PROSITE" id="PS50222"/>
    </source>
</evidence>
<evidence type="ECO:0000256" key="4">
    <source>
        <dbReference type="ARBA" id="ARBA00022837"/>
    </source>
</evidence>
<keyword evidence="3" id="KW-0677">Repeat</keyword>
<evidence type="ECO:0000313" key="8">
    <source>
        <dbReference type="Proteomes" id="UP001168098"/>
    </source>
</evidence>
<dbReference type="AlphaFoldDB" id="A0AA38ZW51"/>
<name>A0AA38ZW51_VITRO</name>
<comment type="function">
    <text evidence="1">Potential calcium sensor.</text>
</comment>
<dbReference type="PANTHER" id="PTHR10891">
    <property type="entry name" value="EF-HAND CALCIUM-BINDING DOMAIN CONTAINING PROTEIN"/>
    <property type="match status" value="1"/>
</dbReference>
<protein>
    <recommendedName>
        <fullName evidence="6">EF-hand domain-containing protein</fullName>
    </recommendedName>
</protein>
<evidence type="ECO:0000256" key="2">
    <source>
        <dbReference type="ARBA" id="ARBA00022723"/>
    </source>
</evidence>
<feature type="domain" description="EF-hand" evidence="6">
    <location>
        <begin position="166"/>
        <end position="201"/>
    </location>
</feature>
<feature type="domain" description="EF-hand" evidence="6">
    <location>
        <begin position="131"/>
        <end position="165"/>
    </location>
</feature>
<dbReference type="EMBL" id="JARBHA010000008">
    <property type="protein sequence ID" value="KAJ9695458.1"/>
    <property type="molecule type" value="Genomic_DNA"/>
</dbReference>
<gene>
    <name evidence="7" type="ORF">PVL29_010769</name>
</gene>
<keyword evidence="4" id="KW-0106">Calcium</keyword>
<dbReference type="PROSITE" id="PS00018">
    <property type="entry name" value="EF_HAND_1"/>
    <property type="match status" value="3"/>
</dbReference>
<dbReference type="FunFam" id="1.10.238.10:FF:000089">
    <property type="entry name" value="calmodulin-like protein 3"/>
    <property type="match status" value="1"/>
</dbReference>
<evidence type="ECO:0000256" key="5">
    <source>
        <dbReference type="SAM" id="MobiDB-lite"/>
    </source>
</evidence>
<feature type="domain" description="EF-hand" evidence="6">
    <location>
        <begin position="203"/>
        <end position="236"/>
    </location>
</feature>
<keyword evidence="2" id="KW-0479">Metal-binding</keyword>
<feature type="region of interest" description="Disordered" evidence="5">
    <location>
        <begin position="14"/>
        <end position="74"/>
    </location>
</feature>
<dbReference type="Proteomes" id="UP001168098">
    <property type="component" value="Unassembled WGS sequence"/>
</dbReference>
<dbReference type="CDD" id="cd00051">
    <property type="entry name" value="EFh"/>
    <property type="match status" value="1"/>
</dbReference>
<dbReference type="SMART" id="SM00054">
    <property type="entry name" value="EFh"/>
    <property type="match status" value="4"/>
</dbReference>
<proteinExistence type="predicted"/>
<evidence type="ECO:0000313" key="7">
    <source>
        <dbReference type="EMBL" id="KAJ9695458.1"/>
    </source>
</evidence>
<sequence length="236" mass="25750">MKLIYKINPKQLFRSKKSRSVTRSDPSSFSSGTSFSTSSDSSTNLKTSFSTSSDSSTNLKTGTGACGGGTGTPTSVLPTHSYEISGDWSDFSSDVQTELVHAFKMIDRDGDGKITKRELEALLSRVGVEPPSEEEIMMMLSEVDRDGDGCISLEEFGAISSAFGPACDKELQDAFCFFDTDRDGKITAEELNQVFAAIGDDRCTLEDCQRMIAGVDKNGDGFVCFEDFSRMMEQQR</sequence>
<dbReference type="PROSITE" id="PS50222">
    <property type="entry name" value="EF_HAND_2"/>
    <property type="match status" value="4"/>
</dbReference>
<dbReference type="GO" id="GO:0005737">
    <property type="term" value="C:cytoplasm"/>
    <property type="evidence" value="ECO:0007669"/>
    <property type="project" value="UniProtKB-ARBA"/>
</dbReference>
<dbReference type="GO" id="GO:0005509">
    <property type="term" value="F:calcium ion binding"/>
    <property type="evidence" value="ECO:0007669"/>
    <property type="project" value="InterPro"/>
</dbReference>
<feature type="domain" description="EF-hand" evidence="6">
    <location>
        <begin position="94"/>
        <end position="129"/>
    </location>
</feature>
<evidence type="ECO:0000256" key="1">
    <source>
        <dbReference type="ARBA" id="ARBA00003291"/>
    </source>
</evidence>
<keyword evidence="8" id="KW-1185">Reference proteome</keyword>
<accession>A0AA38ZW51</accession>
<dbReference type="InterPro" id="IPR011992">
    <property type="entry name" value="EF-hand-dom_pair"/>
</dbReference>
<dbReference type="Gene3D" id="1.10.238.10">
    <property type="entry name" value="EF-hand"/>
    <property type="match status" value="2"/>
</dbReference>
<dbReference type="SUPFAM" id="SSF47473">
    <property type="entry name" value="EF-hand"/>
    <property type="match status" value="1"/>
</dbReference>
<feature type="compositionally biased region" description="Low complexity" evidence="5">
    <location>
        <begin position="23"/>
        <end position="63"/>
    </location>
</feature>
<comment type="caution">
    <text evidence="7">The sequence shown here is derived from an EMBL/GenBank/DDBJ whole genome shotgun (WGS) entry which is preliminary data.</text>
</comment>